<keyword evidence="2" id="KW-1185">Reference proteome</keyword>
<comment type="caution">
    <text evidence="1">The sequence shown here is derived from an EMBL/GenBank/DDBJ whole genome shotgun (WGS) entry which is preliminary data.</text>
</comment>
<dbReference type="InterPro" id="IPR043502">
    <property type="entry name" value="DNA/RNA_pol_sf"/>
</dbReference>
<dbReference type="PANTHER" id="PTHR24559:SF444">
    <property type="entry name" value="REVERSE TRANSCRIPTASE DOMAIN-CONTAINING PROTEIN"/>
    <property type="match status" value="1"/>
</dbReference>
<accession>A0A371EMM5</accession>
<sequence>MARQCYENSLKILTIKTSTKEKKKNTKIGEQMKITNQDQLVLTLRKNVDLFSWRPSGMPGIDTNFLCYRLALYVEAKPEVDYTTWLSNIVLVKKSNGKWRMCIDYIDLNKACLKDFYPLSSIDRLVDGAFDFKVLSFLDAFSSYD</sequence>
<name>A0A371EMM5_MUCPR</name>
<dbReference type="SUPFAM" id="SSF56672">
    <property type="entry name" value="DNA/RNA polymerases"/>
    <property type="match status" value="1"/>
</dbReference>
<gene>
    <name evidence="1" type="ORF">CR513_54013</name>
</gene>
<dbReference type="EMBL" id="QJKJ01013122">
    <property type="protein sequence ID" value="RDX67149.1"/>
    <property type="molecule type" value="Genomic_DNA"/>
</dbReference>
<dbReference type="InterPro" id="IPR053134">
    <property type="entry name" value="RNA-dir_DNA_polymerase"/>
</dbReference>
<evidence type="ECO:0000313" key="1">
    <source>
        <dbReference type="EMBL" id="RDX67149.1"/>
    </source>
</evidence>
<reference evidence="1" key="1">
    <citation type="submission" date="2018-05" db="EMBL/GenBank/DDBJ databases">
        <title>Draft genome of Mucuna pruriens seed.</title>
        <authorList>
            <person name="Nnadi N.E."/>
            <person name="Vos R."/>
            <person name="Hasami M.H."/>
            <person name="Devisetty U.K."/>
            <person name="Aguiy J.C."/>
        </authorList>
    </citation>
    <scope>NUCLEOTIDE SEQUENCE [LARGE SCALE GENOMIC DNA]</scope>
    <source>
        <strain evidence="1">JCA_2017</strain>
    </source>
</reference>
<dbReference type="Gene3D" id="3.10.10.10">
    <property type="entry name" value="HIV Type 1 Reverse Transcriptase, subunit A, domain 1"/>
    <property type="match status" value="1"/>
</dbReference>
<protein>
    <recommendedName>
        <fullName evidence="3">Reverse transcriptase domain-containing protein</fullName>
    </recommendedName>
</protein>
<organism evidence="1 2">
    <name type="scientific">Mucuna pruriens</name>
    <name type="common">Velvet bean</name>
    <name type="synonym">Dolichos pruriens</name>
    <dbReference type="NCBI Taxonomy" id="157652"/>
    <lineage>
        <taxon>Eukaryota</taxon>
        <taxon>Viridiplantae</taxon>
        <taxon>Streptophyta</taxon>
        <taxon>Embryophyta</taxon>
        <taxon>Tracheophyta</taxon>
        <taxon>Spermatophyta</taxon>
        <taxon>Magnoliopsida</taxon>
        <taxon>eudicotyledons</taxon>
        <taxon>Gunneridae</taxon>
        <taxon>Pentapetalae</taxon>
        <taxon>rosids</taxon>
        <taxon>fabids</taxon>
        <taxon>Fabales</taxon>
        <taxon>Fabaceae</taxon>
        <taxon>Papilionoideae</taxon>
        <taxon>50 kb inversion clade</taxon>
        <taxon>NPAAA clade</taxon>
        <taxon>indigoferoid/millettioid clade</taxon>
        <taxon>Phaseoleae</taxon>
        <taxon>Mucuna</taxon>
    </lineage>
</organism>
<proteinExistence type="predicted"/>
<dbReference type="Proteomes" id="UP000257109">
    <property type="component" value="Unassembled WGS sequence"/>
</dbReference>
<dbReference type="PANTHER" id="PTHR24559">
    <property type="entry name" value="TRANSPOSON TY3-I GAG-POL POLYPROTEIN"/>
    <property type="match status" value="1"/>
</dbReference>
<dbReference type="OrthoDB" id="1928766at2759"/>
<evidence type="ECO:0000313" key="2">
    <source>
        <dbReference type="Proteomes" id="UP000257109"/>
    </source>
</evidence>
<evidence type="ECO:0008006" key="3">
    <source>
        <dbReference type="Google" id="ProtNLM"/>
    </source>
</evidence>
<feature type="non-terminal residue" evidence="1">
    <location>
        <position position="1"/>
    </location>
</feature>
<dbReference type="AlphaFoldDB" id="A0A371EMM5"/>